<dbReference type="EMBL" id="JARKIE010000022">
    <property type="protein sequence ID" value="KAJ7699581.1"/>
    <property type="molecule type" value="Genomic_DNA"/>
</dbReference>
<sequence length="166" mass="18191">MFRSQFDRHCQKDVGTEVTKQHVRETDQIKSSQSISIIVARAREVQSSLNGLILKKAGEEHIPESRRIGPLYVWGILGGILCGVVHRCCEELCFPAGWLRRTAAVAKHTAAGQLRTVGRSDVIILQLVTGVHVLGVLHALAVIGHRRGCNCLPFAAVLVSRVGDLR</sequence>
<evidence type="ECO:0000313" key="2">
    <source>
        <dbReference type="EMBL" id="KAJ7699581.1"/>
    </source>
</evidence>
<dbReference type="Proteomes" id="UP001221757">
    <property type="component" value="Unassembled WGS sequence"/>
</dbReference>
<name>A0AAD7GPP4_MYCRO</name>
<keyword evidence="1" id="KW-1133">Transmembrane helix</keyword>
<keyword evidence="3" id="KW-1185">Reference proteome</keyword>
<evidence type="ECO:0000256" key="1">
    <source>
        <dbReference type="SAM" id="Phobius"/>
    </source>
</evidence>
<protein>
    <submittedName>
        <fullName evidence="2">Uncharacterized protein</fullName>
    </submittedName>
</protein>
<reference evidence="2" key="1">
    <citation type="submission" date="2023-03" db="EMBL/GenBank/DDBJ databases">
        <title>Massive genome expansion in bonnet fungi (Mycena s.s.) driven by repeated elements and novel gene families across ecological guilds.</title>
        <authorList>
            <consortium name="Lawrence Berkeley National Laboratory"/>
            <person name="Harder C.B."/>
            <person name="Miyauchi S."/>
            <person name="Viragh M."/>
            <person name="Kuo A."/>
            <person name="Thoen E."/>
            <person name="Andreopoulos B."/>
            <person name="Lu D."/>
            <person name="Skrede I."/>
            <person name="Drula E."/>
            <person name="Henrissat B."/>
            <person name="Morin E."/>
            <person name="Kohler A."/>
            <person name="Barry K."/>
            <person name="LaButti K."/>
            <person name="Morin E."/>
            <person name="Salamov A."/>
            <person name="Lipzen A."/>
            <person name="Mereny Z."/>
            <person name="Hegedus B."/>
            <person name="Baldrian P."/>
            <person name="Stursova M."/>
            <person name="Weitz H."/>
            <person name="Taylor A."/>
            <person name="Grigoriev I.V."/>
            <person name="Nagy L.G."/>
            <person name="Martin F."/>
            <person name="Kauserud H."/>
        </authorList>
    </citation>
    <scope>NUCLEOTIDE SEQUENCE</scope>
    <source>
        <strain evidence="2">CBHHK067</strain>
    </source>
</reference>
<accession>A0AAD7GPP4</accession>
<comment type="caution">
    <text evidence="2">The sequence shown here is derived from an EMBL/GenBank/DDBJ whole genome shotgun (WGS) entry which is preliminary data.</text>
</comment>
<dbReference type="AlphaFoldDB" id="A0AAD7GPP4"/>
<proteinExistence type="predicted"/>
<keyword evidence="1" id="KW-0472">Membrane</keyword>
<organism evidence="2 3">
    <name type="scientific">Mycena rosella</name>
    <name type="common">Pink bonnet</name>
    <name type="synonym">Agaricus rosellus</name>
    <dbReference type="NCBI Taxonomy" id="1033263"/>
    <lineage>
        <taxon>Eukaryota</taxon>
        <taxon>Fungi</taxon>
        <taxon>Dikarya</taxon>
        <taxon>Basidiomycota</taxon>
        <taxon>Agaricomycotina</taxon>
        <taxon>Agaricomycetes</taxon>
        <taxon>Agaricomycetidae</taxon>
        <taxon>Agaricales</taxon>
        <taxon>Marasmiineae</taxon>
        <taxon>Mycenaceae</taxon>
        <taxon>Mycena</taxon>
    </lineage>
</organism>
<evidence type="ECO:0000313" key="3">
    <source>
        <dbReference type="Proteomes" id="UP001221757"/>
    </source>
</evidence>
<feature type="transmembrane region" description="Helical" evidence="1">
    <location>
        <begin position="122"/>
        <end position="143"/>
    </location>
</feature>
<keyword evidence="1" id="KW-0812">Transmembrane</keyword>
<gene>
    <name evidence="2" type="ORF">B0H17DRAFT_1129194</name>
</gene>